<dbReference type="Gene3D" id="2.40.50.1020">
    <property type="entry name" value="LytTr DNA-binding domain"/>
    <property type="match status" value="1"/>
</dbReference>
<organism evidence="2 3">
    <name type="scientific">Hespellia stercorisuis DSM 15480</name>
    <dbReference type="NCBI Taxonomy" id="1121950"/>
    <lineage>
        <taxon>Bacteria</taxon>
        <taxon>Bacillati</taxon>
        <taxon>Bacillota</taxon>
        <taxon>Clostridia</taxon>
        <taxon>Lachnospirales</taxon>
        <taxon>Lachnospiraceae</taxon>
        <taxon>Hespellia</taxon>
    </lineage>
</organism>
<dbReference type="PROSITE" id="PS50930">
    <property type="entry name" value="HTH_LYTTR"/>
    <property type="match status" value="1"/>
</dbReference>
<dbReference type="GO" id="GO:0003677">
    <property type="term" value="F:DNA binding"/>
    <property type="evidence" value="ECO:0007669"/>
    <property type="project" value="InterPro"/>
</dbReference>
<dbReference type="EMBL" id="FQZY01000011">
    <property type="protein sequence ID" value="SHJ54646.1"/>
    <property type="molecule type" value="Genomic_DNA"/>
</dbReference>
<keyword evidence="3" id="KW-1185">Reference proteome</keyword>
<dbReference type="AlphaFoldDB" id="A0A1M6K6N2"/>
<dbReference type="InterPro" id="IPR032710">
    <property type="entry name" value="NTF2-like_dom_sf"/>
</dbReference>
<dbReference type="InterPro" id="IPR007492">
    <property type="entry name" value="LytTR_DNA-bd_dom"/>
</dbReference>
<accession>A0A1M6K6N2</accession>
<dbReference type="SMART" id="SM00850">
    <property type="entry name" value="LytTR"/>
    <property type="match status" value="1"/>
</dbReference>
<protein>
    <submittedName>
        <fullName evidence="2">Transcriptional regulator, LytTR family</fullName>
    </submittedName>
</protein>
<feature type="domain" description="HTH LytTR-type" evidence="1">
    <location>
        <begin position="165"/>
        <end position="266"/>
    </location>
</feature>
<evidence type="ECO:0000313" key="3">
    <source>
        <dbReference type="Proteomes" id="UP000184301"/>
    </source>
</evidence>
<dbReference type="Pfam" id="PF04397">
    <property type="entry name" value="LytTR"/>
    <property type="match status" value="1"/>
</dbReference>
<reference evidence="2 3" key="1">
    <citation type="submission" date="2016-11" db="EMBL/GenBank/DDBJ databases">
        <authorList>
            <person name="Jaros S."/>
            <person name="Januszkiewicz K."/>
            <person name="Wedrychowicz H."/>
        </authorList>
    </citation>
    <scope>NUCLEOTIDE SEQUENCE [LARGE SCALE GENOMIC DNA]</scope>
    <source>
        <strain evidence="2 3">DSM 15480</strain>
    </source>
</reference>
<proteinExistence type="predicted"/>
<dbReference type="SUPFAM" id="SSF54427">
    <property type="entry name" value="NTF2-like"/>
    <property type="match status" value="1"/>
</dbReference>
<evidence type="ECO:0000313" key="2">
    <source>
        <dbReference type="EMBL" id="SHJ54646.1"/>
    </source>
</evidence>
<gene>
    <name evidence="2" type="ORF">SAMN02745243_00829</name>
</gene>
<evidence type="ECO:0000259" key="1">
    <source>
        <dbReference type="PROSITE" id="PS50930"/>
    </source>
</evidence>
<dbReference type="Proteomes" id="UP000184301">
    <property type="component" value="Unassembled WGS sequence"/>
</dbReference>
<sequence>MNINSLTEQSISIITEYYNNNLQPFFDCLDENILWIGPAEGQWIQGSDQLRQAWSNEEHNLRFTMSNITSTAITSGKSYCEIVLTYRVFTYYPDGKSLRHDQRLHYTWCERRIPGEDGAIQRVSRILLLHISNAFPYDTRDTIYPVHYTPVSTQEIQYSFDENRILIKGIDRSTYYLLVNTILWMESTDNGFHTIIHTKDSALSVVESLSVIGKKYPGFFIRIHSGYLVNPQYVYSLKRFQIELTDQTRLPVPQKKYTLIKKALEKWLALHNRASTP</sequence>
<name>A0A1M6K6N2_9FIRM</name>
<dbReference type="OrthoDB" id="1938965at2"/>
<dbReference type="RefSeq" id="WP_073105643.1">
    <property type="nucleotide sequence ID" value="NZ_FQZY01000011.1"/>
</dbReference>